<feature type="signal peptide" evidence="2">
    <location>
        <begin position="1"/>
        <end position="28"/>
    </location>
</feature>
<dbReference type="PANTHER" id="PTHR43308:SF1">
    <property type="entry name" value="OUTER MEMBRANE PROTEIN ALPHA"/>
    <property type="match status" value="1"/>
</dbReference>
<protein>
    <submittedName>
        <fullName evidence="4">S-layer homology domain-containing protein</fullName>
    </submittedName>
</protein>
<dbReference type="InterPro" id="IPR032179">
    <property type="entry name" value="Cry22Aa_Ig-like"/>
</dbReference>
<evidence type="ECO:0000259" key="3">
    <source>
        <dbReference type="PROSITE" id="PS51272"/>
    </source>
</evidence>
<gene>
    <name evidence="4" type="ORF">AABL52_22280</name>
</gene>
<feature type="domain" description="SLH" evidence="3">
    <location>
        <begin position="313"/>
        <end position="376"/>
    </location>
</feature>
<dbReference type="Gene3D" id="2.60.40.10">
    <property type="entry name" value="Immunoglobulins"/>
    <property type="match status" value="2"/>
</dbReference>
<evidence type="ECO:0000256" key="2">
    <source>
        <dbReference type="SAM" id="SignalP"/>
    </source>
</evidence>
<proteinExistence type="predicted"/>
<dbReference type="InterPro" id="IPR051465">
    <property type="entry name" value="Cell_Envelope_Struct_Comp"/>
</dbReference>
<organism evidence="4 5">
    <name type="scientific">Bacillus paramobilis</name>
    <dbReference type="NCBI Taxonomy" id="2817477"/>
    <lineage>
        <taxon>Bacteria</taxon>
        <taxon>Bacillati</taxon>
        <taxon>Bacillota</taxon>
        <taxon>Bacilli</taxon>
        <taxon>Bacillales</taxon>
        <taxon>Bacillaceae</taxon>
        <taxon>Bacillus</taxon>
        <taxon>Bacillus cereus group</taxon>
    </lineage>
</organism>
<keyword evidence="1 2" id="KW-0732">Signal</keyword>
<accession>A0ABZ2VLP2</accession>
<evidence type="ECO:0000256" key="1">
    <source>
        <dbReference type="ARBA" id="ARBA00022729"/>
    </source>
</evidence>
<name>A0ABZ2VLP2_9BACI</name>
<dbReference type="InterPro" id="IPR013783">
    <property type="entry name" value="Ig-like_fold"/>
</dbReference>
<keyword evidence="5" id="KW-1185">Reference proteome</keyword>
<dbReference type="InterPro" id="IPR001119">
    <property type="entry name" value="SLH_dom"/>
</dbReference>
<dbReference type="EMBL" id="CP151108">
    <property type="protein sequence ID" value="WZF29997.1"/>
    <property type="molecule type" value="Genomic_DNA"/>
</dbReference>
<dbReference type="Proteomes" id="UP001485505">
    <property type="component" value="Chromosome"/>
</dbReference>
<reference evidence="4 5" key="1">
    <citation type="submission" date="2024-04" db="EMBL/GenBank/DDBJ databases">
        <title>Complete genome sequence of Bacillus mobilis strains derived from soil.</title>
        <authorList>
            <person name="Jung H."/>
            <person name="Choi S."/>
            <person name="Kim Y."/>
            <person name="Han J.A."/>
            <person name="Kim E.Y."/>
            <person name="Lee H.-S."/>
        </authorList>
    </citation>
    <scope>NUCLEOTIDE SEQUENCE [LARGE SCALE GENOMIC DNA]</scope>
    <source>
        <strain evidence="4 5">IMGN7</strain>
    </source>
</reference>
<evidence type="ECO:0000313" key="5">
    <source>
        <dbReference type="Proteomes" id="UP001485505"/>
    </source>
</evidence>
<dbReference type="PROSITE" id="PS51272">
    <property type="entry name" value="SLH"/>
    <property type="match status" value="3"/>
</dbReference>
<dbReference type="Pfam" id="PF16403">
    <property type="entry name" value="Bact_surface_Ig-like"/>
    <property type="match status" value="1"/>
</dbReference>
<dbReference type="Pfam" id="PF00395">
    <property type="entry name" value="SLH"/>
    <property type="match status" value="3"/>
</dbReference>
<feature type="chain" id="PRO_5046056787" evidence="2">
    <location>
        <begin position="29"/>
        <end position="488"/>
    </location>
</feature>
<dbReference type="PANTHER" id="PTHR43308">
    <property type="entry name" value="OUTER MEMBRANE PROTEIN ALPHA-RELATED"/>
    <property type="match status" value="1"/>
</dbReference>
<dbReference type="RefSeq" id="WP_341518437.1">
    <property type="nucleotide sequence ID" value="NZ_CP151108.1"/>
</dbReference>
<evidence type="ECO:0000313" key="4">
    <source>
        <dbReference type="EMBL" id="WZF29997.1"/>
    </source>
</evidence>
<sequence length="488" mass="53185">MSKYYKNMVGVAATAVMAVTMVAGGVQAQTVDALQVSEVAYAQGIKHYNVPITFEKTEYTIKKGTYSVVNNLIDLLGVTAKVQTPEGLRSLEYYINIGVNDVDVEKVGDYTVNFTLKHVDDDGKYKFTGQGSAVVHVIDSKEPVLSFKNGSEIIAHVGDVINPANYVTANDAEDGDITGLVKVFDLKTGKMLIELKNEGKYRVQFAVKDSDGNVADVEGTLTVLPKKQAEDQAPVLNVPGETTITAGTEFKAMEGVSANDKEDGDITSKVTYSGNVDVNTPGVYEVTYKVVDSKGHEVTAKRKVTVKGKEEGTNSVFIDVPKDHWSENAINYLAKNGLVKGYGDGRFGFGDNVTRGQVASLISRHLNLGDVQGSSMFTDTKGDMFEKDIEKVSRMGIMVGNGAGKFRPKDSLTRYEMAVVLTNAFNLDMKGNENFVDVPKGHWAYDYTRILYGNKISAGTGNGEFAGDAVVKREQYMQFLYNEMIKKA</sequence>
<feature type="domain" description="SLH" evidence="3">
    <location>
        <begin position="431"/>
        <end position="488"/>
    </location>
</feature>
<feature type="domain" description="SLH" evidence="3">
    <location>
        <begin position="377"/>
        <end position="430"/>
    </location>
</feature>